<evidence type="ECO:0000256" key="13">
    <source>
        <dbReference type="ARBA" id="ARBA00023237"/>
    </source>
</evidence>
<evidence type="ECO:0000256" key="8">
    <source>
        <dbReference type="ARBA" id="ARBA00023047"/>
    </source>
</evidence>
<keyword evidence="12" id="KW-0564">Palmitate</keyword>
<dbReference type="AlphaFoldDB" id="A0A1I3RAH1"/>
<dbReference type="GO" id="GO:0015288">
    <property type="term" value="F:porin activity"/>
    <property type="evidence" value="ECO:0007669"/>
    <property type="project" value="UniProtKB-KW"/>
</dbReference>
<evidence type="ECO:0000256" key="6">
    <source>
        <dbReference type="ARBA" id="ARBA00022692"/>
    </source>
</evidence>
<dbReference type="STRING" id="420953.SAMN05192543_107132"/>
<gene>
    <name evidence="17" type="ORF">SAMN05192543_107132</name>
</gene>
<evidence type="ECO:0000256" key="3">
    <source>
        <dbReference type="ARBA" id="ARBA00022448"/>
    </source>
</evidence>
<dbReference type="Pfam" id="PF02563">
    <property type="entry name" value="Poly_export"/>
    <property type="match status" value="1"/>
</dbReference>
<keyword evidence="4" id="KW-1134">Transmembrane beta strand</keyword>
<evidence type="ECO:0000259" key="16">
    <source>
        <dbReference type="Pfam" id="PF22461"/>
    </source>
</evidence>
<keyword evidence="13" id="KW-0998">Cell outer membrane</keyword>
<reference evidence="17 18" key="1">
    <citation type="submission" date="2016-10" db="EMBL/GenBank/DDBJ databases">
        <authorList>
            <person name="de Groot N.N."/>
        </authorList>
    </citation>
    <scope>NUCLEOTIDE SEQUENCE [LARGE SCALE GENOMIC DNA]</scope>
    <source>
        <strain evidence="17 18">LMG 23650</strain>
    </source>
</reference>
<dbReference type="Pfam" id="PF22461">
    <property type="entry name" value="SLBB_2"/>
    <property type="match status" value="2"/>
</dbReference>
<keyword evidence="14" id="KW-0449">Lipoprotein</keyword>
<evidence type="ECO:0000256" key="2">
    <source>
        <dbReference type="ARBA" id="ARBA00009450"/>
    </source>
</evidence>
<dbReference type="Gene3D" id="3.10.560.10">
    <property type="entry name" value="Outer membrane lipoprotein wza domain like"/>
    <property type="match status" value="2"/>
</dbReference>
<dbReference type="EMBL" id="FOQU01000007">
    <property type="protein sequence ID" value="SFJ43318.1"/>
    <property type="molecule type" value="Genomic_DNA"/>
</dbReference>
<name>A0A1I3RAH1_9BURK</name>
<evidence type="ECO:0000256" key="10">
    <source>
        <dbReference type="ARBA" id="ARBA00023114"/>
    </source>
</evidence>
<evidence type="ECO:0000256" key="7">
    <source>
        <dbReference type="ARBA" id="ARBA00022729"/>
    </source>
</evidence>
<evidence type="ECO:0000256" key="5">
    <source>
        <dbReference type="ARBA" id="ARBA00022597"/>
    </source>
</evidence>
<keyword evidence="11" id="KW-0472">Membrane</keyword>
<evidence type="ECO:0000256" key="14">
    <source>
        <dbReference type="ARBA" id="ARBA00023288"/>
    </source>
</evidence>
<evidence type="ECO:0000256" key="12">
    <source>
        <dbReference type="ARBA" id="ARBA00023139"/>
    </source>
</evidence>
<keyword evidence="9" id="KW-0406">Ion transport</keyword>
<feature type="domain" description="Polysaccharide export protein N-terminal" evidence="15">
    <location>
        <begin position="108"/>
        <end position="230"/>
    </location>
</feature>
<keyword evidence="5" id="KW-0762">Sugar transport</keyword>
<keyword evidence="6" id="KW-0812">Transmembrane</keyword>
<evidence type="ECO:0000259" key="15">
    <source>
        <dbReference type="Pfam" id="PF02563"/>
    </source>
</evidence>
<keyword evidence="3" id="KW-0813">Transport</keyword>
<dbReference type="PANTHER" id="PTHR33619:SF3">
    <property type="entry name" value="POLYSACCHARIDE EXPORT PROTEIN GFCE-RELATED"/>
    <property type="match status" value="1"/>
</dbReference>
<feature type="domain" description="SLBB" evidence="16">
    <location>
        <begin position="236"/>
        <end position="314"/>
    </location>
</feature>
<dbReference type="GO" id="GO:0015159">
    <property type="term" value="F:polysaccharide transmembrane transporter activity"/>
    <property type="evidence" value="ECO:0007669"/>
    <property type="project" value="InterPro"/>
</dbReference>
<evidence type="ECO:0000256" key="11">
    <source>
        <dbReference type="ARBA" id="ARBA00023136"/>
    </source>
</evidence>
<evidence type="ECO:0000256" key="9">
    <source>
        <dbReference type="ARBA" id="ARBA00023065"/>
    </source>
</evidence>
<feature type="domain" description="SLBB" evidence="16">
    <location>
        <begin position="321"/>
        <end position="404"/>
    </location>
</feature>
<dbReference type="Proteomes" id="UP000199548">
    <property type="component" value="Unassembled WGS sequence"/>
</dbReference>
<protein>
    <submittedName>
        <fullName evidence="17">Polysaccharide export outer membrane protein</fullName>
    </submittedName>
</protein>
<accession>A0A1I3RAH1</accession>
<comment type="subcellular location">
    <subcellularLocation>
        <location evidence="1">Cell outer membrane</location>
        <topology evidence="1">Multi-pass membrane protein</topology>
    </subcellularLocation>
</comment>
<dbReference type="Gene3D" id="3.30.1950.10">
    <property type="entry name" value="wza like domain"/>
    <property type="match status" value="1"/>
</dbReference>
<keyword evidence="18" id="KW-1185">Reference proteome</keyword>
<keyword evidence="7" id="KW-0732">Signal</keyword>
<dbReference type="GO" id="GO:0046930">
    <property type="term" value="C:pore complex"/>
    <property type="evidence" value="ECO:0007669"/>
    <property type="project" value="UniProtKB-KW"/>
</dbReference>
<dbReference type="GO" id="GO:0006811">
    <property type="term" value="P:monoatomic ion transport"/>
    <property type="evidence" value="ECO:0007669"/>
    <property type="project" value="UniProtKB-KW"/>
</dbReference>
<dbReference type="InterPro" id="IPR054765">
    <property type="entry name" value="SLBB_dom"/>
</dbReference>
<dbReference type="GO" id="GO:0009279">
    <property type="term" value="C:cell outer membrane"/>
    <property type="evidence" value="ECO:0007669"/>
    <property type="project" value="UniProtKB-SubCell"/>
</dbReference>
<proteinExistence type="inferred from homology"/>
<evidence type="ECO:0000313" key="17">
    <source>
        <dbReference type="EMBL" id="SFJ43318.1"/>
    </source>
</evidence>
<sequence length="434" mass="46359">MVGRLAGNARSLAGGNPLETDSVEAHAGDYDMNIKILAGVLASVSLGACALAPGPYLDNDRLDQTKIPQHSAERFVVRPIDVGYFRAERAAYKPATCLLTCLTQQTRRQYEYRVGIGDQLSIIVWDHPELTGTGFANAVTLPPLPAVGQSAGVNGTASAGAGGTTGPGATASGNGAAEGGLTVRVANNGTIFFPRVGRLRVTGRTAQQVQEMLARSLARTIRAPQIDVRVSGYNSQTVQVTGNLRNPTLESITDSPLTVLDAINRAGGALPDADLQNVGVTRDGRRYTVDVAALLETGDTQQNVLLQDGDIIDVPDRSNSRIFVLGEVMKPTSLPMNRGRLTLADAMTGAGSLDPKTGDPRYIYVIRGADKTLTPDVYRLDMTQVDALMLMTKFELQAKDVVYVQVASSARFNRALDQISPTLQTLFYTRELGR</sequence>
<evidence type="ECO:0000256" key="4">
    <source>
        <dbReference type="ARBA" id="ARBA00022452"/>
    </source>
</evidence>
<dbReference type="InterPro" id="IPR049712">
    <property type="entry name" value="Poly_export"/>
</dbReference>
<organism evidence="17 18">
    <name type="scientific">Paraburkholderia megapolitana</name>
    <dbReference type="NCBI Taxonomy" id="420953"/>
    <lineage>
        <taxon>Bacteria</taxon>
        <taxon>Pseudomonadati</taxon>
        <taxon>Pseudomonadota</taxon>
        <taxon>Betaproteobacteria</taxon>
        <taxon>Burkholderiales</taxon>
        <taxon>Burkholderiaceae</taxon>
        <taxon>Paraburkholderia</taxon>
    </lineage>
</organism>
<evidence type="ECO:0000256" key="1">
    <source>
        <dbReference type="ARBA" id="ARBA00004571"/>
    </source>
</evidence>
<comment type="similarity">
    <text evidence="2">Belongs to the BexD/CtrA/VexA family.</text>
</comment>
<keyword evidence="10" id="KW-0626">Porin</keyword>
<dbReference type="InterPro" id="IPR003715">
    <property type="entry name" value="Poly_export_N"/>
</dbReference>
<keyword evidence="8" id="KW-0625">Polysaccharide transport</keyword>
<dbReference type="PANTHER" id="PTHR33619">
    <property type="entry name" value="POLYSACCHARIDE EXPORT PROTEIN GFCE-RELATED"/>
    <property type="match status" value="1"/>
</dbReference>
<evidence type="ECO:0000313" key="18">
    <source>
        <dbReference type="Proteomes" id="UP000199548"/>
    </source>
</evidence>